<accession>A0A9P0AJ86</accession>
<dbReference type="NCBIfam" id="TIGR00535">
    <property type="entry name" value="SAM_DCase"/>
    <property type="match status" value="1"/>
</dbReference>
<feature type="active site" description="Proton acceptor; for processing activity" evidence="14">
    <location>
        <position position="264"/>
    </location>
</feature>
<evidence type="ECO:0000256" key="5">
    <source>
        <dbReference type="ARBA" id="ARBA00022813"/>
    </source>
</evidence>
<dbReference type="EMBL" id="OU963867">
    <property type="protein sequence ID" value="CAH0392468.1"/>
    <property type="molecule type" value="Genomic_DNA"/>
</dbReference>
<evidence type="ECO:0000313" key="19">
    <source>
        <dbReference type="EMBL" id="CAH0392468.1"/>
    </source>
</evidence>
<keyword evidence="4 13" id="KW-0210">Decarboxylase</keyword>
<evidence type="ECO:0000256" key="16">
    <source>
        <dbReference type="PIRSR" id="PIRSR001355-3"/>
    </source>
</evidence>
<keyword evidence="11 13" id="KW-0670">Pyruvate</keyword>
<dbReference type="PROSITE" id="PS01336">
    <property type="entry name" value="ADOMETDC"/>
    <property type="match status" value="1"/>
</dbReference>
<dbReference type="InterPro" id="IPR016067">
    <property type="entry name" value="S-AdoMet_deCO2ase_core"/>
</dbReference>
<feature type="chain" id="PRO_5042322261" description="S-adenosylmethionine decarboxylase alpha chain" evidence="18">
    <location>
        <begin position="70"/>
        <end position="354"/>
    </location>
</feature>
<evidence type="ECO:0000256" key="7">
    <source>
        <dbReference type="ARBA" id="ARBA00023115"/>
    </source>
</evidence>
<evidence type="ECO:0000256" key="17">
    <source>
        <dbReference type="PIRSR" id="PIRSR001355-4"/>
    </source>
</evidence>
<protein>
    <recommendedName>
        <fullName evidence="13">S-adenosylmethionine decarboxylase proenzyme</fullName>
        <ecNumber evidence="13">4.1.1.50</ecNumber>
    </recommendedName>
</protein>
<evidence type="ECO:0000256" key="9">
    <source>
        <dbReference type="ARBA" id="ARBA00023239"/>
    </source>
</evidence>
<comment type="pathway">
    <text evidence="1 13">Amine and polyamine biosynthesis; S-adenosylmethioninamine biosynthesis; S-adenosylmethioninamine from S-adenosyl-L-methionine: step 1/1.</text>
</comment>
<dbReference type="Pfam" id="PF01536">
    <property type="entry name" value="SAM_decarbox"/>
    <property type="match status" value="1"/>
</dbReference>
<feature type="binding site" evidence="15">
    <location>
        <position position="268"/>
    </location>
    <ligand>
        <name>substrate</name>
    </ligand>
</feature>
<dbReference type="Proteomes" id="UP001152759">
    <property type="component" value="Chromosome 6"/>
</dbReference>
<dbReference type="GO" id="GO:0008295">
    <property type="term" value="P:spermidine biosynthetic process"/>
    <property type="evidence" value="ECO:0007669"/>
    <property type="project" value="UniProtKB-KW"/>
</dbReference>
<dbReference type="Gene3D" id="3.60.90.10">
    <property type="entry name" value="S-adenosylmethionine decarboxylase"/>
    <property type="match status" value="1"/>
</dbReference>
<evidence type="ECO:0000256" key="8">
    <source>
        <dbReference type="ARBA" id="ARBA00023145"/>
    </source>
</evidence>
<evidence type="ECO:0000256" key="11">
    <source>
        <dbReference type="ARBA" id="ARBA00023317"/>
    </source>
</evidence>
<comment type="catalytic activity">
    <reaction evidence="12 13">
        <text>S-adenosyl-L-methionine + H(+) = S-adenosyl 3-(methylsulfanyl)propylamine + CO2</text>
        <dbReference type="Rhea" id="RHEA:15981"/>
        <dbReference type="ChEBI" id="CHEBI:15378"/>
        <dbReference type="ChEBI" id="CHEBI:16526"/>
        <dbReference type="ChEBI" id="CHEBI:57443"/>
        <dbReference type="ChEBI" id="CHEBI:59789"/>
        <dbReference type="EC" id="4.1.1.50"/>
    </reaction>
</comment>
<evidence type="ECO:0000256" key="3">
    <source>
        <dbReference type="ARBA" id="ARBA00022691"/>
    </source>
</evidence>
<feature type="active site" description="Schiff-base intermediate with substrate; via pyruvic acid" evidence="14">
    <location>
        <position position="70"/>
    </location>
</feature>
<dbReference type="PIRSF" id="PIRSF001355">
    <property type="entry name" value="S-AdenosylMet_decarboxylase"/>
    <property type="match status" value="1"/>
</dbReference>
<feature type="site" description="Cleavage (non-hydrolytic); by autolysis" evidence="17">
    <location>
        <begin position="69"/>
        <end position="70"/>
    </location>
</feature>
<feature type="modified residue" description="Pyruvic acid (Ser); by autocatalysis" evidence="16">
    <location>
        <position position="70"/>
    </location>
</feature>
<feature type="binding site" evidence="15">
    <location>
        <position position="69"/>
    </location>
    <ligand>
        <name>substrate</name>
    </ligand>
</feature>
<proteinExistence type="inferred from homology"/>
<dbReference type="PANTHER" id="PTHR11570:SF0">
    <property type="entry name" value="S-ADENOSYLMETHIONINE DECARBOXYLASE PROENZYME"/>
    <property type="match status" value="1"/>
</dbReference>
<reference evidence="19" key="1">
    <citation type="submission" date="2021-12" db="EMBL/GenBank/DDBJ databases">
        <authorList>
            <person name="King R."/>
        </authorList>
    </citation>
    <scope>NUCLEOTIDE SEQUENCE</scope>
</reference>
<keyword evidence="7 13" id="KW-0620">Polyamine biosynthesis</keyword>
<keyword evidence="3 13" id="KW-0949">S-adenosyl-L-methionine</keyword>
<feature type="binding site" evidence="15">
    <location>
        <position position="12"/>
    </location>
    <ligand>
        <name>substrate</name>
    </ligand>
</feature>
<evidence type="ECO:0000256" key="13">
    <source>
        <dbReference type="PIRNR" id="PIRNR001355"/>
    </source>
</evidence>
<feature type="binding site" evidence="15">
    <location>
        <position position="244"/>
    </location>
    <ligand>
        <name>substrate</name>
    </ligand>
</feature>
<keyword evidence="10 13" id="KW-0704">Schiff base</keyword>
<feature type="chain" id="PRO_5042322262" description="S-adenosylmethionine decarboxylase beta chain" evidence="18">
    <location>
        <begin position="1"/>
        <end position="69"/>
    </location>
</feature>
<comment type="similarity">
    <text evidence="2 13">Belongs to the eukaryotic AdoMetDC family.</text>
</comment>
<sequence length="354" mass="40292">MEEVSAFENHYFEGVEKLLEIWFTQTESNPTGDLRNIPREKLERLLKTVRCGVISFSSNDEIDAYVLSESSLFVAKRRFILKTCGTTTPLMCLKSLLMLVEQYAGFTSVEDLFYSRKNFKRPELQKSVHRSFDQEVKYLNALFKNGVAYTMGTNDFGCQWYLYTLKPLSSSNSNINGNPVGLSPKKKLNKDVAGDQTLEILMTDLDPEIMSIFTKSASSSALEATEKSGIDKIIPNMEIDAYLFEPCGYSMNGISKDGYYMTIHITPEPDFSYVSFETNVQQASYNEIIALVLETFQPAQFVCTVFASKKSAALGSIREMKYMKEVGKWSQQEIEFCSLKNYDLTYTFYSKFPS</sequence>
<dbReference type="KEGG" id="btab:109031369"/>
<dbReference type="GO" id="GO:0005829">
    <property type="term" value="C:cytosol"/>
    <property type="evidence" value="ECO:0007669"/>
    <property type="project" value="TreeGrafter"/>
</dbReference>
<evidence type="ECO:0000313" key="20">
    <source>
        <dbReference type="Proteomes" id="UP001152759"/>
    </source>
</evidence>
<dbReference type="InterPro" id="IPR001985">
    <property type="entry name" value="S-AdoMet_decarboxylase_euk"/>
</dbReference>
<dbReference type="SUPFAM" id="SSF56276">
    <property type="entry name" value="S-adenosylmethionine decarboxylase"/>
    <property type="match status" value="1"/>
</dbReference>
<dbReference type="InterPro" id="IPR018166">
    <property type="entry name" value="S-AdoMet_deCO2ase_CS"/>
</dbReference>
<keyword evidence="8 13" id="KW-0865">Zymogen</keyword>
<name>A0A9P0AJ86_BEMTA</name>
<dbReference type="InterPro" id="IPR048283">
    <property type="entry name" value="AdoMetDC-like"/>
</dbReference>
<feature type="active site" description="Proton donor; for catalytic activity" evidence="14">
    <location>
        <position position="84"/>
    </location>
</feature>
<dbReference type="GO" id="GO:0006597">
    <property type="term" value="P:spermine biosynthetic process"/>
    <property type="evidence" value="ECO:0007669"/>
    <property type="project" value="InterPro"/>
</dbReference>
<evidence type="ECO:0000256" key="2">
    <source>
        <dbReference type="ARBA" id="ARBA00008466"/>
    </source>
</evidence>
<gene>
    <name evidence="19" type="ORF">BEMITA_LOCUS10985</name>
</gene>
<evidence type="ECO:0000256" key="1">
    <source>
        <dbReference type="ARBA" id="ARBA00004911"/>
    </source>
</evidence>
<dbReference type="GO" id="GO:0004014">
    <property type="term" value="F:adenosylmethionine decarboxylase activity"/>
    <property type="evidence" value="ECO:0007669"/>
    <property type="project" value="UniProtKB-EC"/>
</dbReference>
<evidence type="ECO:0000256" key="18">
    <source>
        <dbReference type="PIRSR" id="PIRSR001355-5"/>
    </source>
</evidence>
<keyword evidence="5 17" id="KW-0068">Autocatalytic cleavage</keyword>
<evidence type="ECO:0000256" key="12">
    <source>
        <dbReference type="ARBA" id="ARBA00048112"/>
    </source>
</evidence>
<feature type="active site" description="Proton acceptor; for processing activity" evidence="14">
    <location>
        <position position="250"/>
    </location>
</feature>
<evidence type="ECO:0000256" key="14">
    <source>
        <dbReference type="PIRSR" id="PIRSR001355-1"/>
    </source>
</evidence>
<keyword evidence="9 13" id="KW-0456">Lyase</keyword>
<evidence type="ECO:0000256" key="15">
    <source>
        <dbReference type="PIRSR" id="PIRSR001355-2"/>
    </source>
</evidence>
<comment type="cofactor">
    <cofactor evidence="13">
        <name>pyruvate</name>
        <dbReference type="ChEBI" id="CHEBI:15361"/>
    </cofactor>
    <text evidence="13">Binds 1 pyruvoyl group covalently per subunit.</text>
</comment>
<keyword evidence="20" id="KW-1185">Reference proteome</keyword>
<dbReference type="EC" id="4.1.1.50" evidence="13"/>
<keyword evidence="6 13" id="KW-0745">Spermidine biosynthesis</keyword>
<evidence type="ECO:0000256" key="10">
    <source>
        <dbReference type="ARBA" id="ARBA00023270"/>
    </source>
</evidence>
<evidence type="ECO:0000256" key="6">
    <source>
        <dbReference type="ARBA" id="ARBA00023066"/>
    </source>
</evidence>
<dbReference type="AlphaFoldDB" id="A0A9P0AJ86"/>
<evidence type="ECO:0000256" key="4">
    <source>
        <dbReference type="ARBA" id="ARBA00022793"/>
    </source>
</evidence>
<dbReference type="PANTHER" id="PTHR11570">
    <property type="entry name" value="S-ADENOSYLMETHIONINE DECARBOXYLASE"/>
    <property type="match status" value="1"/>
</dbReference>
<organism evidence="19 20">
    <name type="scientific">Bemisia tabaci</name>
    <name type="common">Sweetpotato whitefly</name>
    <name type="synonym">Aleurodes tabaci</name>
    <dbReference type="NCBI Taxonomy" id="7038"/>
    <lineage>
        <taxon>Eukaryota</taxon>
        <taxon>Metazoa</taxon>
        <taxon>Ecdysozoa</taxon>
        <taxon>Arthropoda</taxon>
        <taxon>Hexapoda</taxon>
        <taxon>Insecta</taxon>
        <taxon>Pterygota</taxon>
        <taxon>Neoptera</taxon>
        <taxon>Paraneoptera</taxon>
        <taxon>Hemiptera</taxon>
        <taxon>Sternorrhyncha</taxon>
        <taxon>Aleyrodoidea</taxon>
        <taxon>Aleyrodidae</taxon>
        <taxon>Aleyrodinae</taxon>
        <taxon>Bemisia</taxon>
    </lineage>
</organism>